<reference evidence="1" key="1">
    <citation type="submission" date="2019-11" db="EMBL/GenBank/DDBJ databases">
        <authorList>
            <person name="Feng L."/>
        </authorList>
    </citation>
    <scope>NUCLEOTIDE SEQUENCE</scope>
    <source>
        <strain evidence="1">AundefinedLFYP135</strain>
    </source>
</reference>
<proteinExistence type="predicted"/>
<accession>A0A6N2RWI4</accession>
<protein>
    <submittedName>
        <fullName evidence="1">Uncharacterized protein</fullName>
    </submittedName>
</protein>
<dbReference type="AlphaFoldDB" id="A0A6N2RWI4"/>
<evidence type="ECO:0000313" key="1">
    <source>
        <dbReference type="EMBL" id="VYS84809.1"/>
    </source>
</evidence>
<sequence>MDYMQDSLKKQPLTVQDFIAAHPGEAFHLMTPGGYVDLTVAQAAELLTGQSMSGHPGCPGYDREMPAEELLPQVIANCNYHEGAWYIISDHSELEQSNVGMEVTMC</sequence>
<name>A0A6N2RWI4_9FIRM</name>
<dbReference type="EMBL" id="CACRSL010000003">
    <property type="protein sequence ID" value="VYS84809.1"/>
    <property type="molecule type" value="Genomic_DNA"/>
</dbReference>
<gene>
    <name evidence="1" type="ORF">AULFYP135_00617</name>
</gene>
<organism evidence="1">
    <name type="scientific">uncultured Anaerotruncus sp</name>
    <dbReference type="NCBI Taxonomy" id="905011"/>
    <lineage>
        <taxon>Bacteria</taxon>
        <taxon>Bacillati</taxon>
        <taxon>Bacillota</taxon>
        <taxon>Clostridia</taxon>
        <taxon>Eubacteriales</taxon>
        <taxon>Oscillospiraceae</taxon>
        <taxon>Anaerotruncus</taxon>
        <taxon>environmental samples</taxon>
    </lineage>
</organism>